<feature type="domain" description="Porphobilinogen deaminase N-terminal" evidence="9">
    <location>
        <begin position="4"/>
        <end position="212"/>
    </location>
</feature>
<reference evidence="12" key="1">
    <citation type="submission" date="2019-06" db="EMBL/GenBank/DDBJ databases">
        <title>Sulfurimonas gotlandica sp. nov., a chemoautotrophic and psychrotolerant epsilonproteobacterium isolated from a pelagic redoxcline, and an emended description of the genus Sulfurimonas.</title>
        <authorList>
            <person name="Wang S."/>
            <person name="Jiang L."/>
            <person name="Shao Z."/>
        </authorList>
    </citation>
    <scope>NUCLEOTIDE SEQUENCE [LARGE SCALE GENOMIC DNA]</scope>
    <source>
        <strain evidence="12">1-1N</strain>
    </source>
</reference>
<feature type="modified residue" description="S-(dipyrrolylmethanemethyl)cysteine" evidence="8">
    <location>
        <position position="241"/>
    </location>
</feature>
<keyword evidence="6 8" id="KW-0627">Porphyrin biosynthesis</keyword>
<evidence type="ECO:0000256" key="1">
    <source>
        <dbReference type="ARBA" id="ARBA00002869"/>
    </source>
</evidence>
<dbReference type="GO" id="GO:0004418">
    <property type="term" value="F:hydroxymethylbilane synthase activity"/>
    <property type="evidence" value="ECO:0007669"/>
    <property type="project" value="UniProtKB-UniRule"/>
</dbReference>
<gene>
    <name evidence="8 11" type="primary">hemC</name>
    <name evidence="11" type="ORF">FJR47_03925</name>
</gene>
<evidence type="ECO:0000256" key="8">
    <source>
        <dbReference type="HAMAP-Rule" id="MF_00260"/>
    </source>
</evidence>
<evidence type="ECO:0000259" key="9">
    <source>
        <dbReference type="Pfam" id="PF01379"/>
    </source>
</evidence>
<evidence type="ECO:0000256" key="5">
    <source>
        <dbReference type="ARBA" id="ARBA00022679"/>
    </source>
</evidence>
<comment type="subunit">
    <text evidence="4 8">Monomer.</text>
</comment>
<comment type="function">
    <text evidence="1 8">Tetrapolymerization of the monopyrrole PBG into the hydroxymethylbilane pre-uroporphyrinogen in several discrete steps.</text>
</comment>
<protein>
    <recommendedName>
        <fullName evidence="8">Porphobilinogen deaminase</fullName>
        <shortName evidence="8">PBG</shortName>
        <ecNumber evidence="8">2.5.1.61</ecNumber>
    </recommendedName>
    <alternativeName>
        <fullName evidence="8">Hydroxymethylbilane synthase</fullName>
        <shortName evidence="8">HMBS</shortName>
    </alternativeName>
    <alternativeName>
        <fullName evidence="8">Pre-uroporphyrinogen synthase</fullName>
    </alternativeName>
</protein>
<dbReference type="InterPro" id="IPR022419">
    <property type="entry name" value="Porphobilin_deaminase_cofac_BS"/>
</dbReference>
<dbReference type="PROSITE" id="PS00533">
    <property type="entry name" value="PORPHOBILINOGEN_DEAM"/>
    <property type="match status" value="1"/>
</dbReference>
<dbReference type="EC" id="2.5.1.61" evidence="8"/>
<dbReference type="PRINTS" id="PR00151">
    <property type="entry name" value="PORPHBDMNASE"/>
</dbReference>
<dbReference type="NCBIfam" id="TIGR00212">
    <property type="entry name" value="hemC"/>
    <property type="match status" value="1"/>
</dbReference>
<dbReference type="InterPro" id="IPR022418">
    <property type="entry name" value="Porphobilinogen_deaminase_C"/>
</dbReference>
<evidence type="ECO:0000256" key="6">
    <source>
        <dbReference type="ARBA" id="ARBA00023244"/>
    </source>
</evidence>
<accession>A0AAJ4A3B3</accession>
<evidence type="ECO:0000259" key="10">
    <source>
        <dbReference type="Pfam" id="PF03900"/>
    </source>
</evidence>
<evidence type="ECO:0000256" key="3">
    <source>
        <dbReference type="ARBA" id="ARBA00005638"/>
    </source>
</evidence>
<dbReference type="RefSeq" id="WP_152299158.1">
    <property type="nucleotide sequence ID" value="NZ_CP041166.1"/>
</dbReference>
<dbReference type="Gene3D" id="3.40.190.10">
    <property type="entry name" value="Periplasmic binding protein-like II"/>
    <property type="match status" value="2"/>
</dbReference>
<evidence type="ECO:0000313" key="12">
    <source>
        <dbReference type="Proteomes" id="UP000326061"/>
    </source>
</evidence>
<dbReference type="SUPFAM" id="SSF53850">
    <property type="entry name" value="Periplasmic binding protein-like II"/>
    <property type="match status" value="1"/>
</dbReference>
<evidence type="ECO:0000256" key="7">
    <source>
        <dbReference type="ARBA" id="ARBA00048169"/>
    </source>
</evidence>
<dbReference type="GO" id="GO:0005737">
    <property type="term" value="C:cytoplasm"/>
    <property type="evidence" value="ECO:0007669"/>
    <property type="project" value="UniProtKB-UniRule"/>
</dbReference>
<dbReference type="SUPFAM" id="SSF54782">
    <property type="entry name" value="Porphobilinogen deaminase (hydroxymethylbilane synthase), C-terminal domain"/>
    <property type="match status" value="1"/>
</dbReference>
<organism evidence="11 12">
    <name type="scientific">Sulfurimonas xiamenensis</name>
    <dbReference type="NCBI Taxonomy" id="2590021"/>
    <lineage>
        <taxon>Bacteria</taxon>
        <taxon>Pseudomonadati</taxon>
        <taxon>Campylobacterota</taxon>
        <taxon>Epsilonproteobacteria</taxon>
        <taxon>Campylobacterales</taxon>
        <taxon>Sulfurimonadaceae</taxon>
        <taxon>Sulfurimonas</taxon>
    </lineage>
</organism>
<dbReference type="AlphaFoldDB" id="A0AAJ4A3B3"/>
<evidence type="ECO:0000256" key="2">
    <source>
        <dbReference type="ARBA" id="ARBA00004735"/>
    </source>
</evidence>
<dbReference type="Gene3D" id="3.30.160.40">
    <property type="entry name" value="Porphobilinogen deaminase, C-terminal domain"/>
    <property type="match status" value="1"/>
</dbReference>
<comment type="miscellaneous">
    <text evidence="8">The porphobilinogen subunits are added to the dipyrromethane group.</text>
</comment>
<dbReference type="PIRSF" id="PIRSF001438">
    <property type="entry name" value="4pyrrol_synth_OHMeBilane_synth"/>
    <property type="match status" value="1"/>
</dbReference>
<dbReference type="FunFam" id="3.40.190.10:FF:000004">
    <property type="entry name" value="Porphobilinogen deaminase"/>
    <property type="match status" value="1"/>
</dbReference>
<dbReference type="Pfam" id="PF03900">
    <property type="entry name" value="Porphobil_deamC"/>
    <property type="match status" value="1"/>
</dbReference>
<evidence type="ECO:0000313" key="11">
    <source>
        <dbReference type="EMBL" id="QFR43095.1"/>
    </source>
</evidence>
<sequence length="313" mass="34292">MNKLTIATRGSKLALWQSNHIKAVLEEQNPGLEVDLNIIVTTGDRIQDRGLSTIGGKGLFLKELEEAMMRGEAQIAVHSLKDVPTEMPDGLLLAAITEREDCRDALLSEKYSNINSLPKKAVVGTSSLRRRMQIEKLRPDLIIKDLRGNVDTRIRKLKEGEFDAIILASAGINRLSLLDAVKHVYPISLEEMIPSMGQGALGIESINDDEVLKIVARLEDEYSRIETTIERAFVDELDGGCQVPIGVNASVLEDGNISVKAILGLPDGTEVLSDSKITSKKDYKSVGRDMAQEFIAKGAKELLARAEAMMGNE</sequence>
<keyword evidence="12" id="KW-1185">Reference proteome</keyword>
<keyword evidence="5 8" id="KW-0808">Transferase</keyword>
<comment type="catalytic activity">
    <reaction evidence="7 8">
        <text>4 porphobilinogen + H2O = hydroxymethylbilane + 4 NH4(+)</text>
        <dbReference type="Rhea" id="RHEA:13185"/>
        <dbReference type="ChEBI" id="CHEBI:15377"/>
        <dbReference type="ChEBI" id="CHEBI:28938"/>
        <dbReference type="ChEBI" id="CHEBI:57845"/>
        <dbReference type="ChEBI" id="CHEBI:58126"/>
        <dbReference type="EC" id="2.5.1.61"/>
    </reaction>
</comment>
<dbReference type="GO" id="GO:0006782">
    <property type="term" value="P:protoporphyrinogen IX biosynthetic process"/>
    <property type="evidence" value="ECO:0007669"/>
    <property type="project" value="UniProtKB-UniRule"/>
</dbReference>
<feature type="domain" description="Porphobilinogen deaminase C-terminal" evidence="10">
    <location>
        <begin position="226"/>
        <end position="295"/>
    </location>
</feature>
<dbReference type="PANTHER" id="PTHR11557:SF0">
    <property type="entry name" value="PORPHOBILINOGEN DEAMINASE"/>
    <property type="match status" value="1"/>
</dbReference>
<comment type="pathway">
    <text evidence="2">Porphyrin-containing compound metabolism; protoporphyrin-IX biosynthesis; coproporphyrinogen-III from 5-aminolevulinate: step 2/4.</text>
</comment>
<evidence type="ECO:0000256" key="4">
    <source>
        <dbReference type="ARBA" id="ARBA00011245"/>
    </source>
</evidence>
<dbReference type="InterPro" id="IPR036803">
    <property type="entry name" value="Porphobilinogen_deaminase_C_sf"/>
</dbReference>
<dbReference type="EMBL" id="CP041166">
    <property type="protein sequence ID" value="QFR43095.1"/>
    <property type="molecule type" value="Genomic_DNA"/>
</dbReference>
<name>A0AAJ4A3B3_9BACT</name>
<proteinExistence type="inferred from homology"/>
<dbReference type="InterPro" id="IPR022417">
    <property type="entry name" value="Porphobilin_deaminase_N"/>
</dbReference>
<dbReference type="InterPro" id="IPR000860">
    <property type="entry name" value="HemC"/>
</dbReference>
<dbReference type="KEGG" id="suln:FJR47_03925"/>
<dbReference type="Pfam" id="PF01379">
    <property type="entry name" value="Porphobil_deam"/>
    <property type="match status" value="1"/>
</dbReference>
<dbReference type="Proteomes" id="UP000326061">
    <property type="component" value="Chromosome"/>
</dbReference>
<dbReference type="HAMAP" id="MF_00260">
    <property type="entry name" value="Porphobil_deam"/>
    <property type="match status" value="1"/>
</dbReference>
<dbReference type="FunFam" id="3.40.190.10:FF:000005">
    <property type="entry name" value="Porphobilinogen deaminase"/>
    <property type="match status" value="1"/>
</dbReference>
<dbReference type="PANTHER" id="PTHR11557">
    <property type="entry name" value="PORPHOBILINOGEN DEAMINASE"/>
    <property type="match status" value="1"/>
</dbReference>
<comment type="similarity">
    <text evidence="3 8">Belongs to the HMBS family.</text>
</comment>
<dbReference type="CDD" id="cd13646">
    <property type="entry name" value="PBP2_EcHMBS_like"/>
    <property type="match status" value="1"/>
</dbReference>
<comment type="cofactor">
    <cofactor evidence="8">
        <name>dipyrromethane</name>
        <dbReference type="ChEBI" id="CHEBI:60342"/>
    </cofactor>
    <text evidence="8">Binds 1 dipyrromethane group covalently.</text>
</comment>